<dbReference type="PROSITE" id="PS00061">
    <property type="entry name" value="ADH_SHORT"/>
    <property type="match status" value="1"/>
</dbReference>
<dbReference type="InterPro" id="IPR057326">
    <property type="entry name" value="KR_dom"/>
</dbReference>
<dbReference type="OrthoDB" id="294295at2759"/>
<protein>
    <recommendedName>
        <fullName evidence="4">Ketoreductase domain-containing protein</fullName>
    </recommendedName>
</protein>
<dbReference type="Proteomes" id="UP000660262">
    <property type="component" value="Unassembled WGS sequence"/>
</dbReference>
<dbReference type="AlphaFoldDB" id="A0A830H8Q6"/>
<evidence type="ECO:0000259" key="4">
    <source>
        <dbReference type="SMART" id="SM00822"/>
    </source>
</evidence>
<dbReference type="EMBL" id="BNJQ01000004">
    <property type="protein sequence ID" value="GHP02743.1"/>
    <property type="molecule type" value="Genomic_DNA"/>
</dbReference>
<reference evidence="5" key="1">
    <citation type="submission" date="2020-10" db="EMBL/GenBank/DDBJ databases">
        <title>Unveiling of a novel bifunctional photoreceptor, Dualchrome1, isolated from a cosmopolitan green alga.</title>
        <authorList>
            <person name="Suzuki S."/>
            <person name="Kawachi M."/>
        </authorList>
    </citation>
    <scope>NUCLEOTIDE SEQUENCE</scope>
    <source>
        <strain evidence="5">NIES 2893</strain>
    </source>
</reference>
<feature type="domain" description="Ketoreductase" evidence="4">
    <location>
        <begin position="13"/>
        <end position="193"/>
    </location>
</feature>
<dbReference type="FunFam" id="3.40.50.720:FF:000084">
    <property type="entry name" value="Short-chain dehydrogenase reductase"/>
    <property type="match status" value="1"/>
</dbReference>
<dbReference type="Gene3D" id="3.40.50.720">
    <property type="entry name" value="NAD(P)-binding Rossmann-like Domain"/>
    <property type="match status" value="1"/>
</dbReference>
<dbReference type="InterPro" id="IPR036291">
    <property type="entry name" value="NAD(P)-bd_dom_sf"/>
</dbReference>
<dbReference type="InterPro" id="IPR002347">
    <property type="entry name" value="SDR_fam"/>
</dbReference>
<dbReference type="PANTHER" id="PTHR24321:SF8">
    <property type="entry name" value="ESTRADIOL 17-BETA-DEHYDROGENASE 8-RELATED"/>
    <property type="match status" value="1"/>
</dbReference>
<keyword evidence="2" id="KW-0560">Oxidoreductase</keyword>
<dbReference type="InterPro" id="IPR020904">
    <property type="entry name" value="Sc_DH/Rdtase_CS"/>
</dbReference>
<dbReference type="PANTHER" id="PTHR24321">
    <property type="entry name" value="DEHYDROGENASES, SHORT CHAIN"/>
    <property type="match status" value="1"/>
</dbReference>
<proteinExistence type="inferred from homology"/>
<evidence type="ECO:0000256" key="1">
    <source>
        <dbReference type="ARBA" id="ARBA00006484"/>
    </source>
</evidence>
<keyword evidence="6" id="KW-1185">Reference proteome</keyword>
<dbReference type="SUPFAM" id="SSF51735">
    <property type="entry name" value="NAD(P)-binding Rossmann-fold domains"/>
    <property type="match status" value="1"/>
</dbReference>
<dbReference type="PRINTS" id="PR00081">
    <property type="entry name" value="GDHRDH"/>
</dbReference>
<dbReference type="NCBIfam" id="NF005559">
    <property type="entry name" value="PRK07231.1"/>
    <property type="match status" value="1"/>
</dbReference>
<organism evidence="5 6">
    <name type="scientific">Pycnococcus provasolii</name>
    <dbReference type="NCBI Taxonomy" id="41880"/>
    <lineage>
        <taxon>Eukaryota</taxon>
        <taxon>Viridiplantae</taxon>
        <taxon>Chlorophyta</taxon>
        <taxon>Pseudoscourfieldiophyceae</taxon>
        <taxon>Pseudoscourfieldiales</taxon>
        <taxon>Pycnococcaceae</taxon>
        <taxon>Pycnococcus</taxon>
    </lineage>
</organism>
<gene>
    <name evidence="5" type="ORF">PPROV_000149700</name>
</gene>
<comment type="caution">
    <text evidence="5">The sequence shown here is derived from an EMBL/GenBank/DDBJ whole genome shotgun (WGS) entry which is preliminary data.</text>
</comment>
<dbReference type="SMART" id="SM00822">
    <property type="entry name" value="PKS_KR"/>
    <property type="match status" value="1"/>
</dbReference>
<dbReference type="PRINTS" id="PR00080">
    <property type="entry name" value="SDRFAMILY"/>
</dbReference>
<comment type="similarity">
    <text evidence="1">Belongs to the short-chain dehydrogenases/reductases (SDR) family.</text>
</comment>
<evidence type="ECO:0000256" key="2">
    <source>
        <dbReference type="ARBA" id="ARBA00023002"/>
    </source>
</evidence>
<evidence type="ECO:0000313" key="5">
    <source>
        <dbReference type="EMBL" id="GHP02743.1"/>
    </source>
</evidence>
<evidence type="ECO:0000313" key="6">
    <source>
        <dbReference type="Proteomes" id="UP000660262"/>
    </source>
</evidence>
<name>A0A830H8Q6_9CHLO</name>
<keyword evidence="3" id="KW-0520">NAD</keyword>
<evidence type="ECO:0000256" key="3">
    <source>
        <dbReference type="ARBA" id="ARBA00023027"/>
    </source>
</evidence>
<dbReference type="GO" id="GO:0016491">
    <property type="term" value="F:oxidoreductase activity"/>
    <property type="evidence" value="ECO:0007669"/>
    <property type="project" value="UniProtKB-KW"/>
</dbReference>
<sequence length="276" mass="28654">MAAVPFSVSFASKVAIVTGGARGIGLACARALCNRGASVVLADADLETASKAAMEMNTQQNKVLAFACDVSSTAEVEKLVQFTVEKLGGVDIVISNAGIVRAAPFLEMTEKDFDDVINVNLKGVFLTGQHAARQMVKQGRGGAIINMGSVNGVTAIPTIAGYNASKGGVHNLTRSMALALAPHGIRVNAIAPGSIMTDVLRKVADNPEEMNKVLSRVPLGRVGEPEEVGEIAAFLASDSASYIVGETIYADGGRLALNYTVPVQNPPPKPPAMPQP</sequence>
<accession>A0A830H8Q6</accession>
<dbReference type="Pfam" id="PF13561">
    <property type="entry name" value="adh_short_C2"/>
    <property type="match status" value="1"/>
</dbReference>